<dbReference type="Proteomes" id="UP001291623">
    <property type="component" value="Unassembled WGS sequence"/>
</dbReference>
<comment type="caution">
    <text evidence="2">The sequence shown here is derived from an EMBL/GenBank/DDBJ whole genome shotgun (WGS) entry which is preliminary data.</text>
</comment>
<feature type="compositionally biased region" description="Basic residues" evidence="1">
    <location>
        <begin position="27"/>
        <end position="36"/>
    </location>
</feature>
<evidence type="ECO:0000313" key="3">
    <source>
        <dbReference type="Proteomes" id="UP001291623"/>
    </source>
</evidence>
<evidence type="ECO:0000256" key="1">
    <source>
        <dbReference type="SAM" id="MobiDB-lite"/>
    </source>
</evidence>
<name>A0AAE1T278_9SOLA</name>
<dbReference type="AlphaFoldDB" id="A0AAE1T278"/>
<proteinExistence type="predicted"/>
<feature type="region of interest" description="Disordered" evidence="1">
    <location>
        <begin position="131"/>
        <end position="153"/>
    </location>
</feature>
<evidence type="ECO:0000313" key="2">
    <source>
        <dbReference type="EMBL" id="KAK4380090.1"/>
    </source>
</evidence>
<organism evidence="2 3">
    <name type="scientific">Anisodus tanguticus</name>
    <dbReference type="NCBI Taxonomy" id="243964"/>
    <lineage>
        <taxon>Eukaryota</taxon>
        <taxon>Viridiplantae</taxon>
        <taxon>Streptophyta</taxon>
        <taxon>Embryophyta</taxon>
        <taxon>Tracheophyta</taxon>
        <taxon>Spermatophyta</taxon>
        <taxon>Magnoliopsida</taxon>
        <taxon>eudicotyledons</taxon>
        <taxon>Gunneridae</taxon>
        <taxon>Pentapetalae</taxon>
        <taxon>asterids</taxon>
        <taxon>lamiids</taxon>
        <taxon>Solanales</taxon>
        <taxon>Solanaceae</taxon>
        <taxon>Solanoideae</taxon>
        <taxon>Hyoscyameae</taxon>
        <taxon>Anisodus</taxon>
    </lineage>
</organism>
<reference evidence="2" key="1">
    <citation type="submission" date="2023-12" db="EMBL/GenBank/DDBJ databases">
        <title>Genome assembly of Anisodus tanguticus.</title>
        <authorList>
            <person name="Wang Y.-J."/>
        </authorList>
    </citation>
    <scope>NUCLEOTIDE SEQUENCE</scope>
    <source>
        <strain evidence="2">KB-2021</strain>
        <tissue evidence="2">Leaf</tissue>
    </source>
</reference>
<feature type="region of interest" description="Disordered" evidence="1">
    <location>
        <begin position="27"/>
        <end position="53"/>
    </location>
</feature>
<keyword evidence="3" id="KW-1185">Reference proteome</keyword>
<gene>
    <name evidence="2" type="ORF">RND71_001952</name>
</gene>
<accession>A0AAE1T278</accession>
<protein>
    <submittedName>
        <fullName evidence="2">Uncharacterized protein</fullName>
    </submittedName>
</protein>
<sequence>MKISGASQLLIVMEASGSKVKLVLVPSHRKRSRRSSMKTNDDDESNNSPTGFQRISERDDFLEVLRNVQTLSISNILLEFGDYAMETGCYWNLVAREKFDKSQTEFPQLKLLKNSDESFRVQNEASLVSSNRKRFRRNSIKPNGDDESNNNSTSVFSKYSRKGSIFPSFKAYKVRKIRSFCQIRHVYHEIKCEISLAGVTSHMHTPDHKYDPKPACTTSHLQTTQCRCGPWIAGAVAPIDLFEDMIGSGNVPTSSGYYDGFHGAGVLMVSLRFISGSVFCVDIRGRVYVR</sequence>
<dbReference type="EMBL" id="JAVYJV010000001">
    <property type="protein sequence ID" value="KAK4380090.1"/>
    <property type="molecule type" value="Genomic_DNA"/>
</dbReference>